<comment type="caution">
    <text evidence="1">The sequence shown here is derived from an EMBL/GenBank/DDBJ whole genome shotgun (WGS) entry which is preliminary data.</text>
</comment>
<gene>
    <name evidence="1" type="ORF">FNV43_RR05569</name>
</gene>
<protein>
    <submittedName>
        <fullName evidence="1">Uncharacterized protein</fullName>
    </submittedName>
</protein>
<sequence length="122" mass="13592">MFSLHSGEDRKKVWSRGTPNLKPGLLAYAWDIGGLSDDSKRVPPIAKPWKRVRMILKLLFKSEAQASSSVGYKSGQSWHAKILADLHSTRLNVSDTRVPTSVIVILGIVAMDWMRALILGKH</sequence>
<dbReference type="AlphaFoldDB" id="A0A8K0MQJ9"/>
<reference evidence="1" key="1">
    <citation type="submission" date="2020-03" db="EMBL/GenBank/DDBJ databases">
        <title>A high-quality chromosome-level genome assembly of a woody plant with both climbing and erect habits, Rhamnella rubrinervis.</title>
        <authorList>
            <person name="Lu Z."/>
            <person name="Yang Y."/>
            <person name="Zhu X."/>
            <person name="Sun Y."/>
        </authorList>
    </citation>
    <scope>NUCLEOTIDE SEQUENCE</scope>
    <source>
        <strain evidence="1">BYM</strain>
        <tissue evidence="1">Leaf</tissue>
    </source>
</reference>
<proteinExistence type="predicted"/>
<accession>A0A8K0MQJ9</accession>
<dbReference type="Proteomes" id="UP000796880">
    <property type="component" value="Unassembled WGS sequence"/>
</dbReference>
<dbReference type="EMBL" id="VOIH02000002">
    <property type="protein sequence ID" value="KAF3455121.1"/>
    <property type="molecule type" value="Genomic_DNA"/>
</dbReference>
<evidence type="ECO:0000313" key="2">
    <source>
        <dbReference type="Proteomes" id="UP000796880"/>
    </source>
</evidence>
<keyword evidence="2" id="KW-1185">Reference proteome</keyword>
<evidence type="ECO:0000313" key="1">
    <source>
        <dbReference type="EMBL" id="KAF3455121.1"/>
    </source>
</evidence>
<organism evidence="1 2">
    <name type="scientific">Rhamnella rubrinervis</name>
    <dbReference type="NCBI Taxonomy" id="2594499"/>
    <lineage>
        <taxon>Eukaryota</taxon>
        <taxon>Viridiplantae</taxon>
        <taxon>Streptophyta</taxon>
        <taxon>Embryophyta</taxon>
        <taxon>Tracheophyta</taxon>
        <taxon>Spermatophyta</taxon>
        <taxon>Magnoliopsida</taxon>
        <taxon>eudicotyledons</taxon>
        <taxon>Gunneridae</taxon>
        <taxon>Pentapetalae</taxon>
        <taxon>rosids</taxon>
        <taxon>fabids</taxon>
        <taxon>Rosales</taxon>
        <taxon>Rhamnaceae</taxon>
        <taxon>rhamnoid group</taxon>
        <taxon>Rhamneae</taxon>
        <taxon>Rhamnella</taxon>
    </lineage>
</organism>
<name>A0A8K0MQJ9_9ROSA</name>